<dbReference type="InterPro" id="IPR011009">
    <property type="entry name" value="Kinase-like_dom_sf"/>
</dbReference>
<feature type="region of interest" description="Disordered" evidence="7">
    <location>
        <begin position="149"/>
        <end position="179"/>
    </location>
</feature>
<proteinExistence type="inferred from homology"/>
<evidence type="ECO:0000256" key="2">
    <source>
        <dbReference type="ARBA" id="ARBA00022741"/>
    </source>
</evidence>
<protein>
    <recommendedName>
        <fullName evidence="8">Protein kinase domain-containing protein</fullName>
    </recommendedName>
</protein>
<evidence type="ECO:0000256" key="4">
    <source>
        <dbReference type="ARBA" id="ARBA00022840"/>
    </source>
</evidence>
<dbReference type="InterPro" id="IPR008271">
    <property type="entry name" value="Ser/Thr_kinase_AS"/>
</dbReference>
<evidence type="ECO:0000256" key="1">
    <source>
        <dbReference type="ARBA" id="ARBA00022679"/>
    </source>
</evidence>
<dbReference type="PROSITE" id="PS00108">
    <property type="entry name" value="PROTEIN_KINASE_ST"/>
    <property type="match status" value="1"/>
</dbReference>
<feature type="compositionally biased region" description="Polar residues" evidence="7">
    <location>
        <begin position="149"/>
        <end position="163"/>
    </location>
</feature>
<evidence type="ECO:0000256" key="3">
    <source>
        <dbReference type="ARBA" id="ARBA00022777"/>
    </source>
</evidence>
<gene>
    <name evidence="9" type="ORF">BB560_006717</name>
</gene>
<comment type="caution">
    <text evidence="9">The sequence shown here is derived from an EMBL/GenBank/DDBJ whole genome shotgun (WGS) entry which is preliminary data.</text>
</comment>
<dbReference type="Gene3D" id="1.10.510.10">
    <property type="entry name" value="Transferase(Phosphotransferase) domain 1"/>
    <property type="match status" value="1"/>
</dbReference>
<sequence length="738" mass="82263">MSNPNRRPMTRGFRKAALQNQTFLTPEIPASKLKKKQAHSIIPPKSQNFNSQASPNPFKADNNSLPFFQNPSPSYSEITSFPDLVTPTGTKLIKPDQRAFNSTGILLKKNQLKQISPKLVSSASFIPETPSKKPLTLVSTSPPKISFSLPLQTSDSSSFQTPPHSLIPPSLGKHPNSSVESLLSNKRRYISPCENPAFPSTPTHKPANYPSLLSQSFFQDDSPLSQQNPFFPLQENDLVNSDPITVNENSDSLSPQNLLSSFPNTFSAELKKSSLSFRPRNHSFATSEVETTFSSTSTLKAPTSFPNKAEPNVKHPKYHFQLHEINISNLQNLDHLDFLRPESPTSSSNLVYPQQQKIDSNNQFSDPETSPLIVPQERPQMPQILNNCATNFPHILSKQFFAKFSLFNSFSPISSHEYPFQPTPHDHCPVNESGYVDYYSFMFDELAQIGKGNFSNVYMSRSLEDGKTYAIKKSIKPFSGRKDRILKLKEVDILYHLLSASPQPHPNIATIYNCWEQFGLLYIQSELCDEGNLKSAFSQHFCSSPVPEPSIWKITSCVSTALAFIHEQGFIHLDIKPDNICITSKGEIKIVDFGHALHTCNLQSSFSPSQNVYYLDAFSEGDRVYLAPESLNPISNSSDVRLNSSRTIQITPAVDIFSLGLIILEMAANVVLPHNGPEWTALRDNDISSARLDPNSISTDLNTLLLSCLESDPKKRPSALTISNLDLAKSHYNSPLFP</sequence>
<evidence type="ECO:0000313" key="10">
    <source>
        <dbReference type="Proteomes" id="UP000245609"/>
    </source>
</evidence>
<evidence type="ECO:0000256" key="6">
    <source>
        <dbReference type="PROSITE-ProRule" id="PRU10141"/>
    </source>
</evidence>
<feature type="domain" description="Protein kinase" evidence="8">
    <location>
        <begin position="443"/>
        <end position="737"/>
    </location>
</feature>
<feature type="compositionally biased region" description="Polar residues" evidence="7">
    <location>
        <begin position="45"/>
        <end position="61"/>
    </location>
</feature>
<evidence type="ECO:0000256" key="5">
    <source>
        <dbReference type="ARBA" id="ARBA00037982"/>
    </source>
</evidence>
<dbReference type="InterPro" id="IPR050339">
    <property type="entry name" value="CC_SR_Kinase"/>
</dbReference>
<dbReference type="GO" id="GO:0005634">
    <property type="term" value="C:nucleus"/>
    <property type="evidence" value="ECO:0007669"/>
    <property type="project" value="TreeGrafter"/>
</dbReference>
<dbReference type="Gene3D" id="3.30.200.20">
    <property type="entry name" value="Phosphorylase Kinase, domain 1"/>
    <property type="match status" value="1"/>
</dbReference>
<dbReference type="AlphaFoldDB" id="A0A2T9Y280"/>
<dbReference type="Proteomes" id="UP000245609">
    <property type="component" value="Unassembled WGS sequence"/>
</dbReference>
<organism evidence="9 10">
    <name type="scientific">Smittium megazygosporum</name>
    <dbReference type="NCBI Taxonomy" id="133381"/>
    <lineage>
        <taxon>Eukaryota</taxon>
        <taxon>Fungi</taxon>
        <taxon>Fungi incertae sedis</taxon>
        <taxon>Zoopagomycota</taxon>
        <taxon>Kickxellomycotina</taxon>
        <taxon>Harpellomycetes</taxon>
        <taxon>Harpellales</taxon>
        <taxon>Legeriomycetaceae</taxon>
        <taxon>Smittium</taxon>
    </lineage>
</organism>
<keyword evidence="2 6" id="KW-0547">Nucleotide-binding</keyword>
<dbReference type="EMBL" id="MBFS01003482">
    <property type="protein sequence ID" value="PVU86441.1"/>
    <property type="molecule type" value="Genomic_DNA"/>
</dbReference>
<dbReference type="GO" id="GO:0004672">
    <property type="term" value="F:protein kinase activity"/>
    <property type="evidence" value="ECO:0007669"/>
    <property type="project" value="InterPro"/>
</dbReference>
<evidence type="ECO:0000313" key="9">
    <source>
        <dbReference type="EMBL" id="PVU86441.1"/>
    </source>
</evidence>
<accession>A0A2T9Y280</accession>
<dbReference type="InterPro" id="IPR000719">
    <property type="entry name" value="Prot_kinase_dom"/>
</dbReference>
<dbReference type="SUPFAM" id="SSF56112">
    <property type="entry name" value="Protein kinase-like (PK-like)"/>
    <property type="match status" value="1"/>
</dbReference>
<dbReference type="PANTHER" id="PTHR11042">
    <property type="entry name" value="EUKARYOTIC TRANSLATION INITIATION FACTOR 2-ALPHA KINASE EIF2-ALPHA KINASE -RELATED"/>
    <property type="match status" value="1"/>
</dbReference>
<evidence type="ECO:0000259" key="8">
    <source>
        <dbReference type="PROSITE" id="PS50011"/>
    </source>
</evidence>
<dbReference type="PROSITE" id="PS50011">
    <property type="entry name" value="PROTEIN_KINASE_DOM"/>
    <property type="match status" value="1"/>
</dbReference>
<evidence type="ECO:0000256" key="7">
    <source>
        <dbReference type="SAM" id="MobiDB-lite"/>
    </source>
</evidence>
<dbReference type="Pfam" id="PF00069">
    <property type="entry name" value="Pkinase"/>
    <property type="match status" value="1"/>
</dbReference>
<feature type="binding site" evidence="6">
    <location>
        <position position="473"/>
    </location>
    <ligand>
        <name>ATP</name>
        <dbReference type="ChEBI" id="CHEBI:30616"/>
    </ligand>
</feature>
<feature type="region of interest" description="Disordered" evidence="7">
    <location>
        <begin position="1"/>
        <end position="61"/>
    </location>
</feature>
<name>A0A2T9Y280_9FUNG</name>
<keyword evidence="1" id="KW-0808">Transferase</keyword>
<dbReference type="PROSITE" id="PS00107">
    <property type="entry name" value="PROTEIN_KINASE_ATP"/>
    <property type="match status" value="1"/>
</dbReference>
<dbReference type="InterPro" id="IPR017441">
    <property type="entry name" value="Protein_kinase_ATP_BS"/>
</dbReference>
<dbReference type="STRING" id="133381.A0A2T9Y280"/>
<keyword evidence="4 6" id="KW-0067">ATP-binding</keyword>
<comment type="similarity">
    <text evidence="5">Belongs to the protein kinase superfamily. Ser/Thr protein kinase family. GCN2 subfamily.</text>
</comment>
<dbReference type="SMART" id="SM00220">
    <property type="entry name" value="S_TKc"/>
    <property type="match status" value="1"/>
</dbReference>
<dbReference type="GO" id="GO:0005524">
    <property type="term" value="F:ATP binding"/>
    <property type="evidence" value="ECO:0007669"/>
    <property type="project" value="UniProtKB-UniRule"/>
</dbReference>
<keyword evidence="3" id="KW-0418">Kinase</keyword>
<keyword evidence="10" id="KW-1185">Reference proteome</keyword>
<reference evidence="9 10" key="1">
    <citation type="journal article" date="2018" name="MBio">
        <title>Comparative Genomics Reveals the Core Gene Toolbox for the Fungus-Insect Symbiosis.</title>
        <authorList>
            <person name="Wang Y."/>
            <person name="Stata M."/>
            <person name="Wang W."/>
            <person name="Stajich J.E."/>
            <person name="White M.M."/>
            <person name="Moncalvo J.M."/>
        </authorList>
    </citation>
    <scope>NUCLEOTIDE SEQUENCE [LARGE SCALE GENOMIC DNA]</scope>
    <source>
        <strain evidence="9 10">SC-DP-2</strain>
    </source>
</reference>
<dbReference type="OrthoDB" id="5337378at2759"/>
<dbReference type="GO" id="GO:0005737">
    <property type="term" value="C:cytoplasm"/>
    <property type="evidence" value="ECO:0007669"/>
    <property type="project" value="TreeGrafter"/>
</dbReference>